<dbReference type="AlphaFoldDB" id="A0A4R1BH66"/>
<gene>
    <name evidence="2" type="ORF">EPD60_07355</name>
</gene>
<protein>
    <submittedName>
        <fullName evidence="2">Membrane-binding protein</fullName>
    </submittedName>
</protein>
<proteinExistence type="predicted"/>
<sequence>MNNRILFRPFVLLFALLVGAGVNAQQIVIRIGTHPGSTAGMLNNWTPTSSAAASSVASEAPYYVQEIMNTVGLKPNFKVQAARIDNAAAVIYGGQRYILYNPTFIDELVQRTGNKWAAVSVLAHEIGHHLDGHTVTSAGSQPELELEADEFSGLVLHRMGASLADAQAAMRTIASDAATRTHPGRSDRLTAIARGWNKVSGPGETTDIARVMQQPLPAPAQGGTAQAPSRTSTVRSSTVRGNSGGLSDRNILGVLTFTNDPRAQYYVTTGYNVVKVQPNGLQVLGKLARSNSSNYPYVIYDDQTKLLVHTSGAVVSQSGRTVGKLTPRA</sequence>
<keyword evidence="3" id="KW-1185">Reference proteome</keyword>
<dbReference type="Proteomes" id="UP000295334">
    <property type="component" value="Unassembled WGS sequence"/>
</dbReference>
<comment type="caution">
    <text evidence="2">The sequence shown here is derived from an EMBL/GenBank/DDBJ whole genome shotgun (WGS) entry which is preliminary data.</text>
</comment>
<feature type="region of interest" description="Disordered" evidence="1">
    <location>
        <begin position="217"/>
        <end position="242"/>
    </location>
</feature>
<accession>A0A4R1BH66</accession>
<dbReference type="RefSeq" id="WP_131448387.1">
    <property type="nucleotide sequence ID" value="NZ_SJZI01000011.1"/>
</dbReference>
<evidence type="ECO:0000313" key="2">
    <source>
        <dbReference type="EMBL" id="TCJ16553.1"/>
    </source>
</evidence>
<name>A0A4R1BH66_9BACT</name>
<feature type="compositionally biased region" description="Low complexity" evidence="1">
    <location>
        <begin position="217"/>
        <end position="240"/>
    </location>
</feature>
<evidence type="ECO:0000313" key="3">
    <source>
        <dbReference type="Proteomes" id="UP000295334"/>
    </source>
</evidence>
<dbReference type="EMBL" id="SJZI01000011">
    <property type="protein sequence ID" value="TCJ16553.1"/>
    <property type="molecule type" value="Genomic_DNA"/>
</dbReference>
<evidence type="ECO:0000256" key="1">
    <source>
        <dbReference type="SAM" id="MobiDB-lite"/>
    </source>
</evidence>
<reference evidence="2 3" key="1">
    <citation type="submission" date="2019-03" db="EMBL/GenBank/DDBJ databases">
        <authorList>
            <person name="Kim M.K.M."/>
        </authorList>
    </citation>
    <scope>NUCLEOTIDE SEQUENCE [LARGE SCALE GENOMIC DNA]</scope>
    <source>
        <strain evidence="2 3">17J68-12</strain>
    </source>
</reference>
<dbReference type="OrthoDB" id="1173761at2"/>
<organism evidence="2 3">
    <name type="scientific">Flaviaesturariibacter flavus</name>
    <dbReference type="NCBI Taxonomy" id="2502780"/>
    <lineage>
        <taxon>Bacteria</taxon>
        <taxon>Pseudomonadati</taxon>
        <taxon>Bacteroidota</taxon>
        <taxon>Chitinophagia</taxon>
        <taxon>Chitinophagales</taxon>
        <taxon>Chitinophagaceae</taxon>
        <taxon>Flaviaestuariibacter</taxon>
    </lineage>
</organism>